<reference evidence="2" key="1">
    <citation type="submission" date="2023-07" db="EMBL/GenBank/DDBJ databases">
        <title>Zobellia barbeyronii sp. nov., a new marine flavobacterium, isolated from green and red algae.</title>
        <authorList>
            <person name="Nedashkovskaya O.I."/>
            <person name="Otstavnykh N."/>
            <person name="Zhukova N."/>
            <person name="Guzev K."/>
            <person name="Chausova V."/>
            <person name="Tekutyeva L."/>
            <person name="Mikhailov V."/>
            <person name="Isaeva M."/>
        </authorList>
    </citation>
    <scope>NUCLEOTIDE SEQUENCE [LARGE SCALE GENOMIC DNA]</scope>
    <source>
        <strain evidence="2">KMM 6746</strain>
    </source>
</reference>
<evidence type="ECO:0000313" key="1">
    <source>
        <dbReference type="EMBL" id="MBT2159644.1"/>
    </source>
</evidence>
<dbReference type="InterPro" id="IPR038231">
    <property type="entry name" value="MepB-like_sf"/>
</dbReference>
<dbReference type="InterPro" id="IPR011235">
    <property type="entry name" value="MepB-like"/>
</dbReference>
<protein>
    <submittedName>
        <fullName evidence="1">MepB family protein</fullName>
    </submittedName>
</protein>
<name>A0ABS5W8V5_9FLAO</name>
<proteinExistence type="predicted"/>
<dbReference type="Pfam" id="PF08877">
    <property type="entry name" value="MepB-like"/>
    <property type="match status" value="1"/>
</dbReference>
<organism evidence="1 2">
    <name type="scientific">Zobellia barbeyronii</name>
    <dbReference type="NCBI Taxonomy" id="2748009"/>
    <lineage>
        <taxon>Bacteria</taxon>
        <taxon>Pseudomonadati</taxon>
        <taxon>Bacteroidota</taxon>
        <taxon>Flavobacteriia</taxon>
        <taxon>Flavobacteriales</taxon>
        <taxon>Flavobacteriaceae</taxon>
        <taxon>Zobellia</taxon>
    </lineage>
</organism>
<gene>
    <name evidence="1" type="ORF">HW347_00120</name>
</gene>
<dbReference type="Gene3D" id="3.40.1350.140">
    <property type="entry name" value="MepB-like"/>
    <property type="match status" value="1"/>
</dbReference>
<evidence type="ECO:0000313" key="2">
    <source>
        <dbReference type="Proteomes" id="UP000740413"/>
    </source>
</evidence>
<accession>A0ABS5W8V5</accession>
<dbReference type="Proteomes" id="UP000740413">
    <property type="component" value="Unassembled WGS sequence"/>
</dbReference>
<dbReference type="PIRSF" id="PIRSF032285">
    <property type="entry name" value="UCP032285"/>
    <property type="match status" value="1"/>
</dbReference>
<keyword evidence="2" id="KW-1185">Reference proteome</keyword>
<comment type="caution">
    <text evidence="1">The sequence shown here is derived from an EMBL/GenBank/DDBJ whole genome shotgun (WGS) entry which is preliminary data.</text>
</comment>
<dbReference type="RefSeq" id="WP_214609949.1">
    <property type="nucleotide sequence ID" value="NZ_JACATN010000001.1"/>
</dbReference>
<sequence>MSEELERIVSKIYQPSHLSISNFELEEESRDYQACRFNLNTNIIICRDAKITPKKVGQFVTFWKRIENGPICPFEESDLFDYFVINVSKGDMLGQFVFPKNVLLEKGIVSTLKKEGKRGFRVYPYWDKATSKQALTTQKWQLCYFYKIDNKIDLTKVLSLYNKL</sequence>
<dbReference type="EMBL" id="JACATN010000001">
    <property type="protein sequence ID" value="MBT2159644.1"/>
    <property type="molecule type" value="Genomic_DNA"/>
</dbReference>